<dbReference type="RefSeq" id="XP_016981271.1">
    <property type="nucleotide sequence ID" value="XM_017125782.1"/>
</dbReference>
<evidence type="ECO:0000256" key="6">
    <source>
        <dbReference type="ARBA" id="ARBA00023136"/>
    </source>
</evidence>
<keyword evidence="4 9" id="KW-0732">Signal</keyword>
<sequence length="155" mass="17146">MRSGTKLPLGLCWISVVCLMLGLASGEVVKCYECKESDTSCGPPLNSIGRVQECPNSTMCSKITRIHELNGKQWKTTRRGCARQVNKTQDYVVKEWVDVYVVMDLPEGCTKTDKAEYCNCRGSLCNSASFPSSNFRLPTLLIFLALVCGKILLPV</sequence>
<dbReference type="AlphaFoldDB" id="A0A6P4F7C6"/>
<name>A0A6P4F7C6_DRORH</name>
<reference evidence="10" key="3">
    <citation type="submission" date="2025-05" db="UniProtKB">
        <authorList>
            <consortium name="EnsemblMetazoa"/>
        </authorList>
    </citation>
    <scope>IDENTIFICATION</scope>
</reference>
<evidence type="ECO:0000313" key="11">
    <source>
        <dbReference type="Proteomes" id="UP001652680"/>
    </source>
</evidence>
<evidence type="ECO:0000256" key="4">
    <source>
        <dbReference type="ARBA" id="ARBA00022729"/>
    </source>
</evidence>
<evidence type="ECO:0000256" key="1">
    <source>
        <dbReference type="ARBA" id="ARBA00004589"/>
    </source>
</evidence>
<organism evidence="12">
    <name type="scientific">Drosophila rhopaloa</name>
    <name type="common">Fruit fly</name>
    <dbReference type="NCBI Taxonomy" id="1041015"/>
    <lineage>
        <taxon>Eukaryota</taxon>
        <taxon>Metazoa</taxon>
        <taxon>Ecdysozoa</taxon>
        <taxon>Arthropoda</taxon>
        <taxon>Hexapoda</taxon>
        <taxon>Insecta</taxon>
        <taxon>Pterygota</taxon>
        <taxon>Neoptera</taxon>
        <taxon>Endopterygota</taxon>
        <taxon>Diptera</taxon>
        <taxon>Brachycera</taxon>
        <taxon>Muscomorpha</taxon>
        <taxon>Ephydroidea</taxon>
        <taxon>Drosophilidae</taxon>
        <taxon>Drosophila</taxon>
        <taxon>Sophophora</taxon>
    </lineage>
</organism>
<evidence type="ECO:0000256" key="7">
    <source>
        <dbReference type="ARBA" id="ARBA00023180"/>
    </source>
</evidence>
<evidence type="ECO:0000313" key="12">
    <source>
        <dbReference type="RefSeq" id="XP_016981271.1"/>
    </source>
</evidence>
<keyword evidence="7" id="KW-0325">Glycoprotein</keyword>
<protein>
    <submittedName>
        <fullName evidence="12">Uncharacterized protein LOC108046199</fullName>
    </submittedName>
</protein>
<reference evidence="12" key="2">
    <citation type="submission" date="2025-04" db="UniProtKB">
        <authorList>
            <consortium name="RefSeq"/>
        </authorList>
    </citation>
    <scope>IDENTIFICATION</scope>
</reference>
<evidence type="ECO:0000256" key="8">
    <source>
        <dbReference type="ARBA" id="ARBA00023288"/>
    </source>
</evidence>
<dbReference type="PANTHER" id="PTHR33562">
    <property type="entry name" value="ATILLA, ISOFORM B-RELATED-RELATED"/>
    <property type="match status" value="1"/>
</dbReference>
<comment type="subcellular location">
    <subcellularLocation>
        <location evidence="1">Membrane</location>
        <topology evidence="1">Lipid-anchor</topology>
        <topology evidence="1">GPI-anchor</topology>
    </subcellularLocation>
</comment>
<proteinExistence type="predicted"/>
<keyword evidence="2" id="KW-0336">GPI-anchor</keyword>
<keyword evidence="3" id="KW-0812">Transmembrane</keyword>
<dbReference type="OrthoDB" id="7467377at2759"/>
<dbReference type="GeneID" id="108046199"/>
<dbReference type="EnsemblMetazoa" id="XM_017125782.1">
    <property type="protein sequence ID" value="XP_016981271.1"/>
    <property type="gene ID" value="LOC108046199"/>
</dbReference>
<feature type="signal peptide" evidence="9">
    <location>
        <begin position="1"/>
        <end position="26"/>
    </location>
</feature>
<evidence type="ECO:0000313" key="10">
    <source>
        <dbReference type="EnsemblMetazoa" id="XP_016981271.1"/>
    </source>
</evidence>
<keyword evidence="11" id="KW-1185">Reference proteome</keyword>
<dbReference type="GO" id="GO:0098552">
    <property type="term" value="C:side of membrane"/>
    <property type="evidence" value="ECO:0007669"/>
    <property type="project" value="UniProtKB-KW"/>
</dbReference>
<gene>
    <name evidence="12" type="primary">LOC108046199</name>
    <name evidence="10" type="synonym">108046199</name>
</gene>
<evidence type="ECO:0000256" key="3">
    <source>
        <dbReference type="ARBA" id="ARBA00022692"/>
    </source>
</evidence>
<feature type="chain" id="PRO_5028313206" evidence="9">
    <location>
        <begin position="27"/>
        <end position="155"/>
    </location>
</feature>
<accession>A0A6P4F7C6</accession>
<evidence type="ECO:0000256" key="5">
    <source>
        <dbReference type="ARBA" id="ARBA00022989"/>
    </source>
</evidence>
<dbReference type="Proteomes" id="UP001652680">
    <property type="component" value="Unassembled WGS sequence"/>
</dbReference>
<keyword evidence="5" id="KW-1133">Transmembrane helix</keyword>
<evidence type="ECO:0000256" key="2">
    <source>
        <dbReference type="ARBA" id="ARBA00022622"/>
    </source>
</evidence>
<reference evidence="11" key="1">
    <citation type="journal article" date="2021" name="Elife">
        <title>Highly contiguous assemblies of 101 drosophilid genomes.</title>
        <authorList>
            <person name="Kim B.Y."/>
            <person name="Wang J.R."/>
            <person name="Miller D.E."/>
            <person name="Barmina O."/>
            <person name="Delaney E."/>
            <person name="Thompson A."/>
            <person name="Comeault A.A."/>
            <person name="Peede D."/>
            <person name="D'Agostino E.R."/>
            <person name="Pelaez J."/>
            <person name="Aguilar J.M."/>
            <person name="Haji D."/>
            <person name="Matsunaga T."/>
            <person name="Armstrong E.E."/>
            <person name="Zych M."/>
            <person name="Ogawa Y."/>
            <person name="Stamenkovic-Radak M."/>
            <person name="Jelic M."/>
            <person name="Veselinovic M.S."/>
            <person name="Tanaskovic M."/>
            <person name="Eric P."/>
            <person name="Gao J.J."/>
            <person name="Katoh T.K."/>
            <person name="Toda M.J."/>
            <person name="Watabe H."/>
            <person name="Watada M."/>
            <person name="Davis J.S."/>
            <person name="Moyle L.C."/>
            <person name="Manoli G."/>
            <person name="Bertolini E."/>
            <person name="Kostal V."/>
            <person name="Hawley R.S."/>
            <person name="Takahashi A."/>
            <person name="Jones C.D."/>
            <person name="Price D.K."/>
            <person name="Whiteman N."/>
            <person name="Kopp A."/>
            <person name="Matute D.R."/>
            <person name="Petrov D.A."/>
        </authorList>
    </citation>
    <scope>NUCLEOTIDE SEQUENCE [LARGE SCALE GENOMIC DNA]</scope>
</reference>
<keyword evidence="6" id="KW-0472">Membrane</keyword>
<evidence type="ECO:0000256" key="9">
    <source>
        <dbReference type="SAM" id="SignalP"/>
    </source>
</evidence>
<keyword evidence="8" id="KW-0449">Lipoprotein</keyword>
<dbReference type="InterPro" id="IPR050975">
    <property type="entry name" value="Sleep_regulator"/>
</dbReference>